<evidence type="ECO:0000313" key="3">
    <source>
        <dbReference type="EMBL" id="KAF5329074.1"/>
    </source>
</evidence>
<dbReference type="InterPro" id="IPR024752">
    <property type="entry name" value="Myb/SANT-like_dom"/>
</dbReference>
<reference evidence="3 4" key="1">
    <citation type="journal article" date="2020" name="ISME J.">
        <title>Uncovering the hidden diversity of litter-decomposition mechanisms in mushroom-forming fungi.</title>
        <authorList>
            <person name="Floudas D."/>
            <person name="Bentzer J."/>
            <person name="Ahren D."/>
            <person name="Johansson T."/>
            <person name="Persson P."/>
            <person name="Tunlid A."/>
        </authorList>
    </citation>
    <scope>NUCLEOTIDE SEQUENCE [LARGE SCALE GENOMIC DNA]</scope>
    <source>
        <strain evidence="3 4">CBS 291.85</strain>
    </source>
</reference>
<evidence type="ECO:0000256" key="1">
    <source>
        <dbReference type="SAM" id="MobiDB-lite"/>
    </source>
</evidence>
<evidence type="ECO:0000259" key="2">
    <source>
        <dbReference type="Pfam" id="PF12776"/>
    </source>
</evidence>
<dbReference type="AlphaFoldDB" id="A0A8H5BT50"/>
<dbReference type="PANTHER" id="PTHR46929">
    <property type="entry name" value="EXPRESSED PROTEIN"/>
    <property type="match status" value="1"/>
</dbReference>
<evidence type="ECO:0000313" key="4">
    <source>
        <dbReference type="Proteomes" id="UP000559256"/>
    </source>
</evidence>
<feature type="compositionally biased region" description="Polar residues" evidence="1">
    <location>
        <begin position="270"/>
        <end position="280"/>
    </location>
</feature>
<dbReference type="PANTHER" id="PTHR46929:SF3">
    <property type="entry name" value="MYB_SANT-LIKE DOMAIN-CONTAINING PROTEIN"/>
    <property type="match status" value="1"/>
</dbReference>
<name>A0A8H5BT50_9AGAR</name>
<feature type="region of interest" description="Disordered" evidence="1">
    <location>
        <begin position="269"/>
        <end position="319"/>
    </location>
</feature>
<accession>A0A8H5BT50</accession>
<gene>
    <name evidence="3" type="ORF">D9758_018533</name>
</gene>
<dbReference type="Proteomes" id="UP000559256">
    <property type="component" value="Unassembled WGS sequence"/>
</dbReference>
<feature type="compositionally biased region" description="Acidic residues" evidence="1">
    <location>
        <begin position="286"/>
        <end position="299"/>
    </location>
</feature>
<organism evidence="3 4">
    <name type="scientific">Tetrapyrgos nigripes</name>
    <dbReference type="NCBI Taxonomy" id="182062"/>
    <lineage>
        <taxon>Eukaryota</taxon>
        <taxon>Fungi</taxon>
        <taxon>Dikarya</taxon>
        <taxon>Basidiomycota</taxon>
        <taxon>Agaricomycotina</taxon>
        <taxon>Agaricomycetes</taxon>
        <taxon>Agaricomycetidae</taxon>
        <taxon>Agaricales</taxon>
        <taxon>Marasmiineae</taxon>
        <taxon>Marasmiaceae</taxon>
        <taxon>Tetrapyrgos</taxon>
    </lineage>
</organism>
<dbReference type="EMBL" id="JAACJM010000348">
    <property type="protein sequence ID" value="KAF5329074.1"/>
    <property type="molecule type" value="Genomic_DNA"/>
</dbReference>
<keyword evidence="4" id="KW-1185">Reference proteome</keyword>
<dbReference type="Pfam" id="PF12776">
    <property type="entry name" value="Myb_DNA-bind_3"/>
    <property type="match status" value="1"/>
</dbReference>
<sequence>MSLPGNISEDQDLPISQVILFDQLADRPGIQDLWNSDIDLVLLQHLDQAKKERNSCRDTFGALVWAGLVKHLAEQGHPTFTQEQLKDCFHILKKHGYTLGQSLPSSTAPLQTAVDPNIDPTLANPLSSSIPPPTISFPHHTTPISAPAAAPPQATSGQAVWTVDAEALLIDFLINAKGQGLMSENNLKNKVYGCASRHLHENGYNFSKSQVKSHWTRFKAQFKVVAKLFWDAYLKGYKKAQPFCKNPFPHYDEITDMIGHSTATGAFALSSENSPSNLQKAKSDASSEESSDDNSDDDDVNPKTPTKERHTSVSMSAPRKHVRISAGAQALKTMSSSVAALTEGLTPPLIDSPASKKRAFDVVCAKEGLSPYSLSKAHCVFRGSGEVACEYLSFNSADESERTA</sequence>
<proteinExistence type="predicted"/>
<protein>
    <recommendedName>
        <fullName evidence="2">Myb/SANT-like domain-containing protein</fullName>
    </recommendedName>
</protein>
<feature type="domain" description="Myb/SANT-like" evidence="2">
    <location>
        <begin position="161"/>
        <end position="232"/>
    </location>
</feature>
<dbReference type="OrthoDB" id="76215at2759"/>
<comment type="caution">
    <text evidence="3">The sequence shown here is derived from an EMBL/GenBank/DDBJ whole genome shotgun (WGS) entry which is preliminary data.</text>
</comment>